<sequence>MDVRTTSLIGLGFLLVVVSFSMLGLAADNVAYVNGHQNDDLQIHYHRWNSTAETQYSYWLKMDYAPSRFTLARESAMIASGVICAVVGAVVISTSTFVRKANNTRTGALPWLITSVFAAVAFAISLAVAVYAWYPMMQWNINFLKSLPVPAKIAGSASDTSITYQAPYPFTPEFWNCALAPYVANPEESGRLQSLCQEAHAAKSLTIPVVILAAAIFGLTGWSWWSASSAARAEPEMEGKDVEEVSMASRD</sequence>
<feature type="transmembrane region" description="Helical" evidence="1">
    <location>
        <begin position="76"/>
        <end position="98"/>
    </location>
</feature>
<dbReference type="Proteomes" id="UP001271007">
    <property type="component" value="Unassembled WGS sequence"/>
</dbReference>
<feature type="transmembrane region" description="Helical" evidence="1">
    <location>
        <begin position="205"/>
        <end position="225"/>
    </location>
</feature>
<gene>
    <name evidence="3" type="ORF">LTR09_000873</name>
</gene>
<protein>
    <submittedName>
        <fullName evidence="3">Uncharacterized protein</fullName>
    </submittedName>
</protein>
<name>A0AAJ0GHT8_9PEZI</name>
<keyword evidence="1" id="KW-1133">Transmembrane helix</keyword>
<keyword evidence="1" id="KW-0812">Transmembrane</keyword>
<reference evidence="3" key="1">
    <citation type="submission" date="2023-04" db="EMBL/GenBank/DDBJ databases">
        <title>Black Yeasts Isolated from many extreme environments.</title>
        <authorList>
            <person name="Coleine C."/>
            <person name="Stajich J.E."/>
            <person name="Selbmann L."/>
        </authorList>
    </citation>
    <scope>NUCLEOTIDE SEQUENCE</scope>
    <source>
        <strain evidence="3">CCFEE 5312</strain>
    </source>
</reference>
<feature type="chain" id="PRO_5042469500" evidence="2">
    <location>
        <begin position="27"/>
        <end position="251"/>
    </location>
</feature>
<feature type="transmembrane region" description="Helical" evidence="1">
    <location>
        <begin position="110"/>
        <end position="134"/>
    </location>
</feature>
<evidence type="ECO:0000313" key="3">
    <source>
        <dbReference type="EMBL" id="KAK3057798.1"/>
    </source>
</evidence>
<dbReference type="EMBL" id="JAWDJX010000002">
    <property type="protein sequence ID" value="KAK3057798.1"/>
    <property type="molecule type" value="Genomic_DNA"/>
</dbReference>
<evidence type="ECO:0000256" key="1">
    <source>
        <dbReference type="SAM" id="Phobius"/>
    </source>
</evidence>
<dbReference type="AlphaFoldDB" id="A0AAJ0GHT8"/>
<accession>A0AAJ0GHT8</accession>
<feature type="signal peptide" evidence="2">
    <location>
        <begin position="1"/>
        <end position="26"/>
    </location>
</feature>
<keyword evidence="4" id="KW-1185">Reference proteome</keyword>
<keyword evidence="2" id="KW-0732">Signal</keyword>
<proteinExistence type="predicted"/>
<evidence type="ECO:0000313" key="4">
    <source>
        <dbReference type="Proteomes" id="UP001271007"/>
    </source>
</evidence>
<comment type="caution">
    <text evidence="3">The sequence shown here is derived from an EMBL/GenBank/DDBJ whole genome shotgun (WGS) entry which is preliminary data.</text>
</comment>
<evidence type="ECO:0000256" key="2">
    <source>
        <dbReference type="SAM" id="SignalP"/>
    </source>
</evidence>
<keyword evidence="1" id="KW-0472">Membrane</keyword>
<organism evidence="3 4">
    <name type="scientific">Extremus antarcticus</name>
    <dbReference type="NCBI Taxonomy" id="702011"/>
    <lineage>
        <taxon>Eukaryota</taxon>
        <taxon>Fungi</taxon>
        <taxon>Dikarya</taxon>
        <taxon>Ascomycota</taxon>
        <taxon>Pezizomycotina</taxon>
        <taxon>Dothideomycetes</taxon>
        <taxon>Dothideomycetidae</taxon>
        <taxon>Mycosphaerellales</taxon>
        <taxon>Extremaceae</taxon>
        <taxon>Extremus</taxon>
    </lineage>
</organism>